<gene>
    <name evidence="2" type="ORF">IC235_03005</name>
</gene>
<dbReference type="Proteomes" id="UP000612233">
    <property type="component" value="Unassembled WGS sequence"/>
</dbReference>
<dbReference type="RefSeq" id="WP_191003696.1">
    <property type="nucleotide sequence ID" value="NZ_JACXAD010000003.1"/>
</dbReference>
<comment type="caution">
    <text evidence="2">The sequence shown here is derived from an EMBL/GenBank/DDBJ whole genome shotgun (WGS) entry which is preliminary data.</text>
</comment>
<evidence type="ECO:0000313" key="2">
    <source>
        <dbReference type="EMBL" id="MBD2766859.1"/>
    </source>
</evidence>
<evidence type="ECO:0000313" key="3">
    <source>
        <dbReference type="Proteomes" id="UP000612233"/>
    </source>
</evidence>
<accession>A0A927BB07</accession>
<dbReference type="EMBL" id="JACXAD010000003">
    <property type="protein sequence ID" value="MBD2766859.1"/>
    <property type="molecule type" value="Genomic_DNA"/>
</dbReference>
<organism evidence="2 3">
    <name type="scientific">Hymenobacter montanus</name>
    <dbReference type="NCBI Taxonomy" id="2771359"/>
    <lineage>
        <taxon>Bacteria</taxon>
        <taxon>Pseudomonadati</taxon>
        <taxon>Bacteroidota</taxon>
        <taxon>Cytophagia</taxon>
        <taxon>Cytophagales</taxon>
        <taxon>Hymenobacteraceae</taxon>
        <taxon>Hymenobacter</taxon>
    </lineage>
</organism>
<proteinExistence type="predicted"/>
<evidence type="ECO:0000256" key="1">
    <source>
        <dbReference type="SAM" id="MobiDB-lite"/>
    </source>
</evidence>
<reference evidence="2" key="1">
    <citation type="submission" date="2020-09" db="EMBL/GenBank/DDBJ databases">
        <authorList>
            <person name="Kim M.K."/>
        </authorList>
    </citation>
    <scope>NUCLEOTIDE SEQUENCE</scope>
    <source>
        <strain evidence="2">BT664</strain>
    </source>
</reference>
<name>A0A927BB07_9BACT</name>
<keyword evidence="3" id="KW-1185">Reference proteome</keyword>
<sequence length="61" mass="6403">MRLAPDQSGWPGGRPRATCRVVAYEHQRLGGTSGGAPTQKRLLSPAALSSGARARELGEDT</sequence>
<protein>
    <submittedName>
        <fullName evidence="2">Uncharacterized protein</fullName>
    </submittedName>
</protein>
<dbReference type="AlphaFoldDB" id="A0A927BB07"/>
<feature type="region of interest" description="Disordered" evidence="1">
    <location>
        <begin position="29"/>
        <end position="61"/>
    </location>
</feature>